<dbReference type="InterPro" id="IPR050587">
    <property type="entry name" value="GNT1/Glycosyltrans_8"/>
</dbReference>
<keyword evidence="2" id="KW-1185">Reference proteome</keyword>
<dbReference type="Proteomes" id="UP000234585">
    <property type="component" value="Unassembled WGS sequence"/>
</dbReference>
<dbReference type="PANTHER" id="PTHR11183">
    <property type="entry name" value="GLYCOGENIN SUBFAMILY MEMBER"/>
    <property type="match status" value="1"/>
</dbReference>
<evidence type="ECO:0000313" key="2">
    <source>
        <dbReference type="Proteomes" id="UP000234585"/>
    </source>
</evidence>
<sequence length="346" mass="39863">MWQLPPMASPKLLRPLAVILAALLVITTLWRLRISVLEPLVPDDLLHGHAEEPSGNEETDWSRFAYVQYVTDDNYLCNSVMLFERLHSMHSKADRLLMYPDNISTAEDDTSLESKLVRKARDEYNVKLQPIQVQSRPSGDATWAESYTKLLAFNQTQYDRVLGLDSDSTILQPMDELFMLPSCPVAMPRAYWLDPNGRTMSSQLFVIEPSDFEFGRIMESISHAGGSEYDMEIFNELYKDSALIIPHRPYNLLTGEFRSESHTAYLGNSLEQWDPDRVLSEAKYLHFSDWPVPKPWIKARPDVITDKQPACQAVPEQPENCRNRDLWLGVYEDFTRRRKAVCETDV</sequence>
<keyword evidence="1" id="KW-0808">Transferase</keyword>
<dbReference type="GeneID" id="36519499"/>
<dbReference type="STRING" id="41067.A0A2I2FE34"/>
<organism evidence="1 2">
    <name type="scientific">Aspergillus candidus</name>
    <dbReference type="NCBI Taxonomy" id="41067"/>
    <lineage>
        <taxon>Eukaryota</taxon>
        <taxon>Fungi</taxon>
        <taxon>Dikarya</taxon>
        <taxon>Ascomycota</taxon>
        <taxon>Pezizomycotina</taxon>
        <taxon>Eurotiomycetes</taxon>
        <taxon>Eurotiomycetidae</taxon>
        <taxon>Eurotiales</taxon>
        <taxon>Aspergillaceae</taxon>
        <taxon>Aspergillus</taxon>
        <taxon>Aspergillus subgen. Circumdati</taxon>
    </lineage>
</organism>
<dbReference type="AlphaFoldDB" id="A0A2I2FE34"/>
<name>A0A2I2FE34_ASPCN</name>
<dbReference type="GO" id="GO:0016740">
    <property type="term" value="F:transferase activity"/>
    <property type="evidence" value="ECO:0007669"/>
    <property type="project" value="UniProtKB-KW"/>
</dbReference>
<gene>
    <name evidence="1" type="ORF">BDW47DRAFT_104481</name>
</gene>
<dbReference type="SUPFAM" id="SSF53448">
    <property type="entry name" value="Nucleotide-diphospho-sugar transferases"/>
    <property type="match status" value="1"/>
</dbReference>
<reference evidence="1 2" key="1">
    <citation type="submission" date="2017-12" db="EMBL/GenBank/DDBJ databases">
        <authorList>
            <consortium name="DOE Joint Genome Institute"/>
            <person name="Haridas S."/>
            <person name="Kjaerbolling I."/>
            <person name="Vesth T.C."/>
            <person name="Frisvad J.C."/>
            <person name="Nybo J.L."/>
            <person name="Theobald S."/>
            <person name="Kuo A."/>
            <person name="Bowyer P."/>
            <person name="Matsuda Y."/>
            <person name="Mondo S."/>
            <person name="Lyhne E.K."/>
            <person name="Kogle M.E."/>
            <person name="Clum A."/>
            <person name="Lipzen A."/>
            <person name="Salamov A."/>
            <person name="Ngan C.Y."/>
            <person name="Daum C."/>
            <person name="Chiniquy J."/>
            <person name="Barry K."/>
            <person name="LaButti K."/>
            <person name="Simmons B.A."/>
            <person name="Magnuson J.K."/>
            <person name="Mortensen U.H."/>
            <person name="Larsen T.O."/>
            <person name="Grigoriev I.V."/>
            <person name="Baker S.E."/>
            <person name="Andersen M.R."/>
            <person name="Nordberg H.P."/>
            <person name="Cantor M.N."/>
            <person name="Hua S.X."/>
        </authorList>
    </citation>
    <scope>NUCLEOTIDE SEQUENCE [LARGE SCALE GENOMIC DNA]</scope>
    <source>
        <strain evidence="1 2">CBS 102.13</strain>
    </source>
</reference>
<dbReference type="RefSeq" id="XP_024672904.1">
    <property type="nucleotide sequence ID" value="XM_024812339.1"/>
</dbReference>
<protein>
    <submittedName>
        <fullName evidence="1">Nucleotide-diphospho-sugar transferase</fullName>
    </submittedName>
</protein>
<dbReference type="InterPro" id="IPR029044">
    <property type="entry name" value="Nucleotide-diphossugar_trans"/>
</dbReference>
<accession>A0A2I2FE34</accession>
<evidence type="ECO:0000313" key="1">
    <source>
        <dbReference type="EMBL" id="PLB38892.1"/>
    </source>
</evidence>
<dbReference type="EMBL" id="KZ559133">
    <property type="protein sequence ID" value="PLB38892.1"/>
    <property type="molecule type" value="Genomic_DNA"/>
</dbReference>
<dbReference type="Gene3D" id="3.90.550.10">
    <property type="entry name" value="Spore Coat Polysaccharide Biosynthesis Protein SpsA, Chain A"/>
    <property type="match status" value="1"/>
</dbReference>
<dbReference type="OrthoDB" id="2014201at2759"/>
<proteinExistence type="predicted"/>